<dbReference type="OrthoDB" id="300709at2759"/>
<comment type="caution">
    <text evidence="4">The sequence shown here is derived from an EMBL/GenBank/DDBJ whole genome shotgun (WGS) entry which is preliminary data.</text>
</comment>
<organism evidence="4 5">
    <name type="scientific">Coniochaeta pulveracea</name>
    <dbReference type="NCBI Taxonomy" id="177199"/>
    <lineage>
        <taxon>Eukaryota</taxon>
        <taxon>Fungi</taxon>
        <taxon>Dikarya</taxon>
        <taxon>Ascomycota</taxon>
        <taxon>Pezizomycotina</taxon>
        <taxon>Sordariomycetes</taxon>
        <taxon>Sordariomycetidae</taxon>
        <taxon>Coniochaetales</taxon>
        <taxon>Coniochaetaceae</taxon>
        <taxon>Coniochaeta</taxon>
    </lineage>
</organism>
<gene>
    <name evidence="4" type="ORF">DL546_004491</name>
</gene>
<feature type="domain" description="NmrA-like" evidence="3">
    <location>
        <begin position="4"/>
        <end position="312"/>
    </location>
</feature>
<dbReference type="AlphaFoldDB" id="A0A420Y9K5"/>
<protein>
    <recommendedName>
        <fullName evidence="3">NmrA-like domain-containing protein</fullName>
    </recommendedName>
</protein>
<dbReference type="SUPFAM" id="SSF51735">
    <property type="entry name" value="NAD(P)-binding Rossmann-fold domains"/>
    <property type="match status" value="1"/>
</dbReference>
<sequence>MASKKIITVFGATGQQGGSVVETFLNDPKLKSEWTVRAVTRDTTKASAKKLQEKGAEVVAADLDDKASLVQAVTGAHTVFAVTNYWENVNEGSKNREIQQGRNIVDAVKDAGVQHFIFSSLLDINELTNGALLNVYHFDSKAAVEQYARSLNIPSTFFLPGMYASNFTAGSFAIRHDEKSNTWTLALPCTEETPYPLFDTVDTGKYIKAIVLNREKLLGKRVPAATEYVTGREILDTFKKAFPEAGKSATYYQIPHEVFLSTMKGYGLPDFMATELLENMILCEKYGYYGGASLDETHALVEDHLTTWEEHLKAASAFKDLK</sequence>
<dbReference type="CDD" id="cd05251">
    <property type="entry name" value="NmrA_like_SDR_a"/>
    <property type="match status" value="1"/>
</dbReference>
<evidence type="ECO:0000313" key="5">
    <source>
        <dbReference type="Proteomes" id="UP000275385"/>
    </source>
</evidence>
<accession>A0A420Y9K5</accession>
<dbReference type="Pfam" id="PF05368">
    <property type="entry name" value="NmrA"/>
    <property type="match status" value="1"/>
</dbReference>
<evidence type="ECO:0000256" key="2">
    <source>
        <dbReference type="ARBA" id="ARBA00022857"/>
    </source>
</evidence>
<dbReference type="Proteomes" id="UP000275385">
    <property type="component" value="Unassembled WGS sequence"/>
</dbReference>
<evidence type="ECO:0000256" key="1">
    <source>
        <dbReference type="ARBA" id="ARBA00006328"/>
    </source>
</evidence>
<dbReference type="InterPro" id="IPR051164">
    <property type="entry name" value="NmrA-like_oxidored"/>
</dbReference>
<evidence type="ECO:0000313" key="4">
    <source>
        <dbReference type="EMBL" id="RKU44578.1"/>
    </source>
</evidence>
<dbReference type="PANTHER" id="PTHR42748">
    <property type="entry name" value="NITROGEN METABOLITE REPRESSION PROTEIN NMRA FAMILY MEMBER"/>
    <property type="match status" value="1"/>
</dbReference>
<dbReference type="Gene3D" id="3.40.50.720">
    <property type="entry name" value="NAD(P)-binding Rossmann-like Domain"/>
    <property type="match status" value="1"/>
</dbReference>
<proteinExistence type="inferred from homology"/>
<dbReference type="EMBL" id="QVQW01000029">
    <property type="protein sequence ID" value="RKU44578.1"/>
    <property type="molecule type" value="Genomic_DNA"/>
</dbReference>
<dbReference type="Gene3D" id="3.90.25.10">
    <property type="entry name" value="UDP-galactose 4-epimerase, domain 1"/>
    <property type="match status" value="1"/>
</dbReference>
<keyword evidence="5" id="KW-1185">Reference proteome</keyword>
<name>A0A420Y9K5_9PEZI</name>
<keyword evidence="2" id="KW-0521">NADP</keyword>
<dbReference type="STRING" id="177199.A0A420Y9K5"/>
<dbReference type="GO" id="GO:0005634">
    <property type="term" value="C:nucleus"/>
    <property type="evidence" value="ECO:0007669"/>
    <property type="project" value="TreeGrafter"/>
</dbReference>
<dbReference type="InterPro" id="IPR008030">
    <property type="entry name" value="NmrA-like"/>
</dbReference>
<dbReference type="InterPro" id="IPR036291">
    <property type="entry name" value="NAD(P)-bd_dom_sf"/>
</dbReference>
<reference evidence="4 5" key="1">
    <citation type="submission" date="2018-08" db="EMBL/GenBank/DDBJ databases">
        <title>Draft genome of the lignicolous fungus Coniochaeta pulveracea.</title>
        <authorList>
            <person name="Borstlap C.J."/>
            <person name="De Witt R.N."/>
            <person name="Botha A."/>
            <person name="Volschenk H."/>
        </authorList>
    </citation>
    <scope>NUCLEOTIDE SEQUENCE [LARGE SCALE GENOMIC DNA]</scope>
    <source>
        <strain evidence="4 5">CAB683</strain>
    </source>
</reference>
<comment type="similarity">
    <text evidence="1">Belongs to the NmrA-type oxidoreductase family.</text>
</comment>
<evidence type="ECO:0000259" key="3">
    <source>
        <dbReference type="Pfam" id="PF05368"/>
    </source>
</evidence>
<dbReference type="PANTHER" id="PTHR42748:SF31">
    <property type="entry name" value="NMRA-LIKE DOMAIN-CONTAINING PROTEIN-RELATED"/>
    <property type="match status" value="1"/>
</dbReference>